<comment type="caution">
    <text evidence="3">The sequence shown here is derived from an EMBL/GenBank/DDBJ whole genome shotgun (WGS) entry which is preliminary data.</text>
</comment>
<name>A0A1C2INH9_ACITH</name>
<evidence type="ECO:0000313" key="4">
    <source>
        <dbReference type="Proteomes" id="UP000094893"/>
    </source>
</evidence>
<reference evidence="3 4" key="1">
    <citation type="journal article" date="2016" name="Int. J. Mol. Sci.">
        <title>Comparative genomics of the extreme acidophile Acidithiobacillus thiooxidans reveals intraspecific divergence and niche adaptation.</title>
        <authorList>
            <person name="Zhang X."/>
            <person name="Feng X."/>
            <person name="Tao J."/>
            <person name="Ma L."/>
            <person name="Xiao Y."/>
            <person name="Liang Y."/>
            <person name="Liu X."/>
            <person name="Yin H."/>
        </authorList>
    </citation>
    <scope>NUCLEOTIDE SEQUENCE [LARGE SCALE GENOMIC DNA]</scope>
    <source>
        <strain evidence="3 4">A02</strain>
    </source>
</reference>
<feature type="region of interest" description="Disordered" evidence="1">
    <location>
        <begin position="912"/>
        <end position="934"/>
    </location>
</feature>
<dbReference type="Pfam" id="PF12965">
    <property type="entry name" value="DUF3854"/>
    <property type="match status" value="1"/>
</dbReference>
<feature type="domain" description="DUF3854" evidence="2">
    <location>
        <begin position="139"/>
        <end position="210"/>
    </location>
</feature>
<accession>A0A1C2INH9</accession>
<dbReference type="EMBL" id="LWSA01000001">
    <property type="protein sequence ID" value="OCX77474.1"/>
    <property type="molecule type" value="Genomic_DNA"/>
</dbReference>
<evidence type="ECO:0000259" key="2">
    <source>
        <dbReference type="Pfam" id="PF12965"/>
    </source>
</evidence>
<gene>
    <name evidence="3" type="ORF">A6P07_00050</name>
</gene>
<dbReference type="InterPro" id="IPR024385">
    <property type="entry name" value="DUF3854"/>
</dbReference>
<protein>
    <recommendedName>
        <fullName evidence="2">DUF3854 domain-containing protein</fullName>
    </recommendedName>
</protein>
<evidence type="ECO:0000313" key="3">
    <source>
        <dbReference type="EMBL" id="OCX77474.1"/>
    </source>
</evidence>
<dbReference type="RefSeq" id="WP_024893782.1">
    <property type="nucleotide sequence ID" value="NZ_LWRZ01000048.1"/>
</dbReference>
<organism evidence="3 4">
    <name type="scientific">Acidithiobacillus thiooxidans</name>
    <name type="common">Thiobacillus thiooxidans</name>
    <dbReference type="NCBI Taxonomy" id="930"/>
    <lineage>
        <taxon>Bacteria</taxon>
        <taxon>Pseudomonadati</taxon>
        <taxon>Pseudomonadota</taxon>
        <taxon>Acidithiobacillia</taxon>
        <taxon>Acidithiobacillales</taxon>
        <taxon>Acidithiobacillaceae</taxon>
        <taxon>Acidithiobacillus</taxon>
    </lineage>
</organism>
<dbReference type="AlphaFoldDB" id="A0A1C2INH9"/>
<evidence type="ECO:0000256" key="1">
    <source>
        <dbReference type="SAM" id="MobiDB-lite"/>
    </source>
</evidence>
<dbReference type="Proteomes" id="UP000094893">
    <property type="component" value="Unassembled WGS sequence"/>
</dbReference>
<proteinExistence type="predicted"/>
<sequence>MGLINDLNYTQPENKAEATVQTVQPVALDEIKNLTREDLARSGLTPTKIRVGSKTPEQAQQALGFKGRIPARGAYAIPYFDLDNNPIEDQGMPYQRFRLLGLEEGSTLGKYLSPKGSRSHVYIPSAFRDALKNSKVGKTLVITEGEKKATAACLAGIPCVGLPGVYNFKAKDKEQAVLSPEIATLIEQLQKEDAIDTVVVLYDSNGCPMEKASAPRNAEEFGQHGKLWSLGMGRCALNADVHHAACKLAKLIRETFVGLSVAAQWMKPDLEKCTGPRGGQYTMLRCKSRGLDDALVADQSSEVLKTIAEAASWASVAKPDADNEGFIPLGTLNQGLYVALWSNRSKNLITMPGKDLSNVSALTLMVGNSYLEKHYSKIDKQGNRSVDAQRAAREVADACSLAGHFNEADRVFGAGTWLGEDGDLVVNTADGVFRADGQCIPRIVEGRKALYIKEGPFPPPAYRATSNAEYRAVVSRIMSSLEQWNYAGGTAASAKMVLGWMTMTIFLGAMTSRPSIWLVGQRGSGKSELLRFIKSCLGGYMWHTDMASESTSAGVRQMFGRSSGPCGLDEMEKDNTDNVNARSERNTNGFLSLNRSSYSAGSDVRKGTADQVGKVFRIMTSFCFASIADPALEPADLTRIAKIYLKPLQHDGHIGKPPAKLSAEDAAVFFWGTIQRWQSYQSLFAEVREHWLSYAGNGESREVDTFGVLMAAAMTAVDQNVSNVCTTMGQALPDLMGQLQEAREASKESDLILDTIAAMTIEVLRPETDERGNSRINRDKMSVGRAMQTEVVRLTKSPNSTMVSEEAQALGNIGIRLLENAGKLYAAIVARHAGLSDLLKNTRWRKDGAWTGGLRDVDGAIRNHPVRVSGMLRKCTLVPVAALRLDIPDTLFSGDDAATTNNVVPLIAKGEAKKPEEPAPPAPKQAPPTFVVNDPTTPLLDQLTKIIEVPYVDLDA</sequence>